<dbReference type="CDD" id="cd08916">
    <property type="entry name" value="TrHb3_P"/>
    <property type="match status" value="1"/>
</dbReference>
<keyword evidence="3" id="KW-1185">Reference proteome</keyword>
<accession>A0ABN1FR93</accession>
<dbReference type="Proteomes" id="UP001501588">
    <property type="component" value="Unassembled WGS sequence"/>
</dbReference>
<dbReference type="Pfam" id="PF09313">
    <property type="entry name" value="TehB-like"/>
    <property type="match status" value="1"/>
</dbReference>
<dbReference type="SUPFAM" id="SSF46458">
    <property type="entry name" value="Globin-like"/>
    <property type="match status" value="1"/>
</dbReference>
<evidence type="ECO:0000259" key="1">
    <source>
        <dbReference type="Pfam" id="PF09313"/>
    </source>
</evidence>
<dbReference type="InterPro" id="IPR012292">
    <property type="entry name" value="Globin/Proto"/>
</dbReference>
<gene>
    <name evidence="2" type="ORF">GCM10009416_37940</name>
</gene>
<evidence type="ECO:0000313" key="2">
    <source>
        <dbReference type="EMBL" id="GAA0595982.1"/>
    </source>
</evidence>
<organism evidence="2 3">
    <name type="scientific">Craurococcus roseus</name>
    <dbReference type="NCBI Taxonomy" id="77585"/>
    <lineage>
        <taxon>Bacteria</taxon>
        <taxon>Pseudomonadati</taxon>
        <taxon>Pseudomonadota</taxon>
        <taxon>Alphaproteobacteria</taxon>
        <taxon>Acetobacterales</taxon>
        <taxon>Acetobacteraceae</taxon>
        <taxon>Craurococcus</taxon>
    </lineage>
</organism>
<name>A0ABN1FR93_9PROT</name>
<dbReference type="SUPFAM" id="SSF51197">
    <property type="entry name" value="Clavaminate synthase-like"/>
    <property type="match status" value="1"/>
</dbReference>
<dbReference type="Gene3D" id="1.10.490.10">
    <property type="entry name" value="Globins"/>
    <property type="match status" value="1"/>
</dbReference>
<feature type="domain" description="TehB/YeaR-like" evidence="1">
    <location>
        <begin position="144"/>
        <end position="218"/>
    </location>
</feature>
<reference evidence="2 3" key="1">
    <citation type="journal article" date="2019" name="Int. J. Syst. Evol. Microbiol.">
        <title>The Global Catalogue of Microorganisms (GCM) 10K type strain sequencing project: providing services to taxonomists for standard genome sequencing and annotation.</title>
        <authorList>
            <consortium name="The Broad Institute Genomics Platform"/>
            <consortium name="The Broad Institute Genome Sequencing Center for Infectious Disease"/>
            <person name="Wu L."/>
            <person name="Ma J."/>
        </authorList>
    </citation>
    <scope>NUCLEOTIDE SEQUENCE [LARGE SCALE GENOMIC DNA]</scope>
    <source>
        <strain evidence="2 3">JCM 9933</strain>
    </source>
</reference>
<dbReference type="InterPro" id="IPR015392">
    <property type="entry name" value="TehB/YeaR-like_dom"/>
</dbReference>
<sequence>MTEGDIDRLLAAFYARIRADDELGPVFAAAVGTTDEDWAPHLARLRDFWSQVMLRQTGRYTGNPYQAHLRLLPELRPEMFGRWLSLFDAACAETQAPEAAALFRERAAAIARSLRMGLFEPLPVRRRAEEAEAGALPPGLQRVRSTPVFTDATVPAGLLRRHRTAPGTWGLIRVLEGRLLLRVLDPPGERVLDPAHAPGVVGPGAPHEVQPLGPVRFLVEFHRAPEEPAS</sequence>
<dbReference type="InterPro" id="IPR014710">
    <property type="entry name" value="RmlC-like_jellyroll"/>
</dbReference>
<comment type="caution">
    <text evidence="2">The sequence shown here is derived from an EMBL/GenBank/DDBJ whole genome shotgun (WGS) entry which is preliminary data.</text>
</comment>
<dbReference type="Gene3D" id="2.60.120.10">
    <property type="entry name" value="Jelly Rolls"/>
    <property type="match status" value="1"/>
</dbReference>
<dbReference type="EMBL" id="BAAAFZ010000060">
    <property type="protein sequence ID" value="GAA0595982.1"/>
    <property type="molecule type" value="Genomic_DNA"/>
</dbReference>
<dbReference type="InterPro" id="IPR009050">
    <property type="entry name" value="Globin-like_sf"/>
</dbReference>
<dbReference type="RefSeq" id="WP_343896963.1">
    <property type="nucleotide sequence ID" value="NZ_BAAAFZ010000060.1"/>
</dbReference>
<evidence type="ECO:0000313" key="3">
    <source>
        <dbReference type="Proteomes" id="UP001501588"/>
    </source>
</evidence>
<proteinExistence type="predicted"/>
<protein>
    <recommendedName>
        <fullName evidence="1">TehB/YeaR-like domain-containing protein</fullName>
    </recommendedName>
</protein>